<protein>
    <recommendedName>
        <fullName evidence="1">Calcineurin-like phosphoesterase domain-containing protein</fullName>
    </recommendedName>
</protein>
<dbReference type="EMBL" id="JAPQKH010000003">
    <property type="protein sequence ID" value="KAJ5106445.1"/>
    <property type="molecule type" value="Genomic_DNA"/>
</dbReference>
<dbReference type="InterPro" id="IPR051693">
    <property type="entry name" value="UPF0046_metallophosphoest"/>
</dbReference>
<evidence type="ECO:0000313" key="2">
    <source>
        <dbReference type="EMBL" id="KAJ5106445.1"/>
    </source>
</evidence>
<dbReference type="InterPro" id="IPR004843">
    <property type="entry name" value="Calcineurin-like_PHP"/>
</dbReference>
<dbReference type="Gene3D" id="3.60.21.10">
    <property type="match status" value="1"/>
</dbReference>
<dbReference type="Pfam" id="PF00149">
    <property type="entry name" value="Metallophos"/>
    <property type="match status" value="1"/>
</dbReference>
<name>A0A9W9FUP2_9EURO</name>
<dbReference type="AlphaFoldDB" id="A0A9W9FUP2"/>
<dbReference type="PANTHER" id="PTHR12905:SF0">
    <property type="entry name" value="CALCINEURIN-LIKE PHOSPHOESTERASE DOMAIN-CONTAINING PROTEIN"/>
    <property type="match status" value="1"/>
</dbReference>
<sequence length="369" mass="41608">MPERVKTRICMISDTHTNTPVPASFTTNPFRNPLPEADVLIHAGDLTVKGFSAEYEKTISMLKAAKAELKIVIAGNHDLTLDEEYYSSYGYRRHRIPIRLDTTQSALENEEQSLMRTIRNGEVPPIEALNSYTRHVKELWTSQSARDAGIRYLEEGVHSFILSNGAKLTVYASPYQPEFFRWAFAYNRSEDRYNLPLPGSTAPPPQNPVPDHPDIDIMLTHGPPYGILDRVGDDAVNYTRDYDPDSHVGCKNLLRAAERTRPRVYLFGHIHEAWGAVRGTWDMFANGRVKQEPIILPQEEMAANRGAFYDISSESDRPLQFGGETLFVNASICTLSYRATNAPWVIDLDLPVAETEALAQGEKDNTEHK</sequence>
<feature type="domain" description="Calcineurin-like phosphoesterase" evidence="1">
    <location>
        <begin position="8"/>
        <end position="272"/>
    </location>
</feature>
<evidence type="ECO:0000313" key="3">
    <source>
        <dbReference type="Proteomes" id="UP001149165"/>
    </source>
</evidence>
<reference evidence="2" key="1">
    <citation type="submission" date="2022-11" db="EMBL/GenBank/DDBJ databases">
        <authorList>
            <person name="Petersen C."/>
        </authorList>
    </citation>
    <scope>NUCLEOTIDE SEQUENCE</scope>
    <source>
        <strain evidence="2">IBT 30069</strain>
    </source>
</reference>
<evidence type="ECO:0000259" key="1">
    <source>
        <dbReference type="Pfam" id="PF00149"/>
    </source>
</evidence>
<dbReference type="PANTHER" id="PTHR12905">
    <property type="entry name" value="METALLOPHOSPHOESTERASE"/>
    <property type="match status" value="1"/>
</dbReference>
<reference evidence="2" key="2">
    <citation type="journal article" date="2023" name="IMA Fungus">
        <title>Comparative genomic study of the Penicillium genus elucidates a diverse pangenome and 15 lateral gene transfer events.</title>
        <authorList>
            <person name="Petersen C."/>
            <person name="Sorensen T."/>
            <person name="Nielsen M.R."/>
            <person name="Sondergaard T.E."/>
            <person name="Sorensen J.L."/>
            <person name="Fitzpatrick D.A."/>
            <person name="Frisvad J.C."/>
            <person name="Nielsen K.L."/>
        </authorList>
    </citation>
    <scope>NUCLEOTIDE SEQUENCE</scope>
    <source>
        <strain evidence="2">IBT 30069</strain>
    </source>
</reference>
<proteinExistence type="predicted"/>
<organism evidence="2 3">
    <name type="scientific">Penicillium angulare</name>
    <dbReference type="NCBI Taxonomy" id="116970"/>
    <lineage>
        <taxon>Eukaryota</taxon>
        <taxon>Fungi</taxon>
        <taxon>Dikarya</taxon>
        <taxon>Ascomycota</taxon>
        <taxon>Pezizomycotina</taxon>
        <taxon>Eurotiomycetes</taxon>
        <taxon>Eurotiomycetidae</taxon>
        <taxon>Eurotiales</taxon>
        <taxon>Aspergillaceae</taxon>
        <taxon>Penicillium</taxon>
    </lineage>
</organism>
<keyword evidence="3" id="KW-1185">Reference proteome</keyword>
<dbReference type="OrthoDB" id="630188at2759"/>
<dbReference type="InterPro" id="IPR029052">
    <property type="entry name" value="Metallo-depent_PP-like"/>
</dbReference>
<gene>
    <name evidence="2" type="ORF">N7456_003120</name>
</gene>
<comment type="caution">
    <text evidence="2">The sequence shown here is derived from an EMBL/GenBank/DDBJ whole genome shotgun (WGS) entry which is preliminary data.</text>
</comment>
<dbReference type="Proteomes" id="UP001149165">
    <property type="component" value="Unassembled WGS sequence"/>
</dbReference>
<dbReference type="GO" id="GO:0016787">
    <property type="term" value="F:hydrolase activity"/>
    <property type="evidence" value="ECO:0007669"/>
    <property type="project" value="InterPro"/>
</dbReference>
<accession>A0A9W9FUP2</accession>
<dbReference type="SUPFAM" id="SSF56300">
    <property type="entry name" value="Metallo-dependent phosphatases"/>
    <property type="match status" value="1"/>
</dbReference>